<name>A0A4P6UL10_9BURK</name>
<feature type="compositionally biased region" description="Basic and acidic residues" evidence="10">
    <location>
        <begin position="171"/>
        <end position="187"/>
    </location>
</feature>
<reference evidence="12 13" key="1">
    <citation type="submission" date="2018-07" db="EMBL/GenBank/DDBJ databases">
        <title>Exploring interactions and the metabolic potential of the ultra-small soil bacteria Hylemonella gracilis.</title>
        <authorList>
            <person name="Tyc O."/>
            <person name="Kulkarni P."/>
            <person name="Gawehns F."/>
            <person name="Hundscheid M."/>
            <person name="Zweers H."/>
            <person name="Garbeva P."/>
        </authorList>
    </citation>
    <scope>NUCLEOTIDE SEQUENCE [LARGE SCALE GENOMIC DNA]</scope>
    <source>
        <strain evidence="12 13">NS1</strain>
    </source>
</reference>
<keyword evidence="6 9" id="KW-1133">Transmembrane helix</keyword>
<comment type="similarity">
    <text evidence="8 9">Belongs to the TRAP transporter small permease family.</text>
</comment>
<evidence type="ECO:0000313" key="13">
    <source>
        <dbReference type="Proteomes" id="UP000292939"/>
    </source>
</evidence>
<feature type="transmembrane region" description="Helical" evidence="9">
    <location>
        <begin position="128"/>
        <end position="149"/>
    </location>
</feature>
<keyword evidence="3" id="KW-1003">Cell membrane</keyword>
<accession>A0A4P6UL10</accession>
<dbReference type="KEGG" id="hgr:DW355_10865"/>
<feature type="transmembrane region" description="Helical" evidence="9">
    <location>
        <begin position="87"/>
        <end position="108"/>
    </location>
</feature>
<dbReference type="InterPro" id="IPR055348">
    <property type="entry name" value="DctQ"/>
</dbReference>
<dbReference type="GO" id="GO:0015740">
    <property type="term" value="P:C4-dicarboxylate transport"/>
    <property type="evidence" value="ECO:0007669"/>
    <property type="project" value="TreeGrafter"/>
</dbReference>
<dbReference type="Proteomes" id="UP000292939">
    <property type="component" value="Chromosome"/>
</dbReference>
<keyword evidence="7 9" id="KW-0472">Membrane</keyword>
<keyword evidence="4 9" id="KW-0997">Cell inner membrane</keyword>
<evidence type="ECO:0000256" key="2">
    <source>
        <dbReference type="ARBA" id="ARBA00022448"/>
    </source>
</evidence>
<evidence type="ECO:0000256" key="6">
    <source>
        <dbReference type="ARBA" id="ARBA00022989"/>
    </source>
</evidence>
<dbReference type="GO" id="GO:0022857">
    <property type="term" value="F:transmembrane transporter activity"/>
    <property type="evidence" value="ECO:0007669"/>
    <property type="project" value="UniProtKB-UniRule"/>
</dbReference>
<keyword evidence="5 9" id="KW-0812">Transmembrane</keyword>
<dbReference type="Pfam" id="PF04290">
    <property type="entry name" value="DctQ"/>
    <property type="match status" value="1"/>
</dbReference>
<dbReference type="RefSeq" id="WP_131280070.1">
    <property type="nucleotide sequence ID" value="NZ_CP031395.1"/>
</dbReference>
<dbReference type="PANTHER" id="PTHR35011:SF2">
    <property type="entry name" value="2,3-DIKETO-L-GULONATE TRAP TRANSPORTER SMALL PERMEASE PROTEIN YIAM"/>
    <property type="match status" value="1"/>
</dbReference>
<dbReference type="InterPro" id="IPR007387">
    <property type="entry name" value="TRAP_DctQ"/>
</dbReference>
<evidence type="ECO:0000256" key="1">
    <source>
        <dbReference type="ARBA" id="ARBA00004429"/>
    </source>
</evidence>
<evidence type="ECO:0000256" key="7">
    <source>
        <dbReference type="ARBA" id="ARBA00023136"/>
    </source>
</evidence>
<organism evidence="12 13">
    <name type="scientific">Hylemonella gracilis</name>
    <dbReference type="NCBI Taxonomy" id="80880"/>
    <lineage>
        <taxon>Bacteria</taxon>
        <taxon>Pseudomonadati</taxon>
        <taxon>Pseudomonadota</taxon>
        <taxon>Betaproteobacteria</taxon>
        <taxon>Burkholderiales</taxon>
        <taxon>Comamonadaceae</taxon>
        <taxon>Hylemonella</taxon>
    </lineage>
</organism>
<evidence type="ECO:0000256" key="8">
    <source>
        <dbReference type="ARBA" id="ARBA00038436"/>
    </source>
</evidence>
<sequence length="187" mass="20890">MIQKLIDRICQGFNALMVISMALMVLMVFGNVVLRYGFNSGITVSEELSRWLFVWMTFLGAVVALNRRGHLGTDALLSRLPLLGRKVCFVIAQLLMLAMCWLMFKGTWQQTLINLQTTSAVMEASMAWLYGSGMVFAALAALIILNTLLKFLRGDMSDAELIGFSESEEAPADKNNTRHSDMQENRA</sequence>
<comment type="function">
    <text evidence="9">Part of the tripartite ATP-independent periplasmic (TRAP) transport system.</text>
</comment>
<evidence type="ECO:0000256" key="9">
    <source>
        <dbReference type="RuleBase" id="RU369079"/>
    </source>
</evidence>
<comment type="subcellular location">
    <subcellularLocation>
        <location evidence="1 9">Cell inner membrane</location>
        <topology evidence="1 9">Multi-pass membrane protein</topology>
    </subcellularLocation>
</comment>
<proteinExistence type="inferred from homology"/>
<evidence type="ECO:0000259" key="11">
    <source>
        <dbReference type="Pfam" id="PF04290"/>
    </source>
</evidence>
<evidence type="ECO:0000256" key="5">
    <source>
        <dbReference type="ARBA" id="ARBA00022692"/>
    </source>
</evidence>
<evidence type="ECO:0000256" key="4">
    <source>
        <dbReference type="ARBA" id="ARBA00022519"/>
    </source>
</evidence>
<evidence type="ECO:0000313" key="12">
    <source>
        <dbReference type="EMBL" id="QBK05194.1"/>
    </source>
</evidence>
<dbReference type="AlphaFoldDB" id="A0A4P6UL10"/>
<evidence type="ECO:0000256" key="10">
    <source>
        <dbReference type="SAM" id="MobiDB-lite"/>
    </source>
</evidence>
<protein>
    <recommendedName>
        <fullName evidence="9">TRAP transporter small permease protein</fullName>
    </recommendedName>
</protein>
<dbReference type="OrthoDB" id="9791324at2"/>
<keyword evidence="2 9" id="KW-0813">Transport</keyword>
<dbReference type="GO" id="GO:0005886">
    <property type="term" value="C:plasma membrane"/>
    <property type="evidence" value="ECO:0007669"/>
    <property type="project" value="UniProtKB-SubCell"/>
</dbReference>
<dbReference type="PANTHER" id="PTHR35011">
    <property type="entry name" value="2,3-DIKETO-L-GULONATE TRAP TRANSPORTER SMALL PERMEASE PROTEIN YIAM"/>
    <property type="match status" value="1"/>
</dbReference>
<feature type="transmembrane region" description="Helical" evidence="9">
    <location>
        <begin position="48"/>
        <end position="66"/>
    </location>
</feature>
<dbReference type="EMBL" id="CP031395">
    <property type="protein sequence ID" value="QBK05194.1"/>
    <property type="molecule type" value="Genomic_DNA"/>
</dbReference>
<evidence type="ECO:0000256" key="3">
    <source>
        <dbReference type="ARBA" id="ARBA00022475"/>
    </source>
</evidence>
<feature type="domain" description="Tripartite ATP-independent periplasmic transporters DctQ component" evidence="11">
    <location>
        <begin position="24"/>
        <end position="153"/>
    </location>
</feature>
<comment type="subunit">
    <text evidence="9">The complex comprises the extracytoplasmic solute receptor protein and the two transmembrane proteins.</text>
</comment>
<gene>
    <name evidence="12" type="ORF">DW355_10865</name>
</gene>
<feature type="transmembrane region" description="Helical" evidence="9">
    <location>
        <begin position="12"/>
        <end position="36"/>
    </location>
</feature>
<feature type="region of interest" description="Disordered" evidence="10">
    <location>
        <begin position="167"/>
        <end position="187"/>
    </location>
</feature>